<reference evidence="2 3" key="1">
    <citation type="journal article" date="2018" name="MBio">
        <title>Comparative Genomics Reveals the Core Gene Toolbox for the Fungus-Insect Symbiosis.</title>
        <authorList>
            <person name="Wang Y."/>
            <person name="Stata M."/>
            <person name="Wang W."/>
            <person name="Stajich J.E."/>
            <person name="White M.M."/>
            <person name="Moncalvo J.M."/>
        </authorList>
    </citation>
    <scope>NUCLEOTIDE SEQUENCE [LARGE SCALE GENOMIC DNA]</scope>
    <source>
        <strain evidence="2 3">SWE-8-4</strain>
    </source>
</reference>
<keyword evidence="1" id="KW-0732">Signal</keyword>
<protein>
    <submittedName>
        <fullName evidence="2">Uncharacterized protein</fullName>
    </submittedName>
</protein>
<organism evidence="2 3">
    <name type="scientific">Smittium simulii</name>
    <dbReference type="NCBI Taxonomy" id="133385"/>
    <lineage>
        <taxon>Eukaryota</taxon>
        <taxon>Fungi</taxon>
        <taxon>Fungi incertae sedis</taxon>
        <taxon>Zoopagomycota</taxon>
        <taxon>Kickxellomycotina</taxon>
        <taxon>Harpellomycetes</taxon>
        <taxon>Harpellales</taxon>
        <taxon>Legeriomycetaceae</taxon>
        <taxon>Smittium</taxon>
    </lineage>
</organism>
<dbReference type="AlphaFoldDB" id="A0A2T9YFH4"/>
<evidence type="ECO:0000256" key="1">
    <source>
        <dbReference type="SAM" id="SignalP"/>
    </source>
</evidence>
<feature type="chain" id="PRO_5015514477" evidence="1">
    <location>
        <begin position="19"/>
        <end position="56"/>
    </location>
</feature>
<feature type="signal peptide" evidence="1">
    <location>
        <begin position="1"/>
        <end position="18"/>
    </location>
</feature>
<sequence length="56" mass="6243">MKILYLALYITSFTLIKSIPVPAVVAVKSIPKSSEEPSDGEGNWVGWGYQWGKSNW</sequence>
<name>A0A2T9YFH4_9FUNG</name>
<proteinExistence type="predicted"/>
<comment type="caution">
    <text evidence="2">The sequence shown here is derived from an EMBL/GenBank/DDBJ whole genome shotgun (WGS) entry which is preliminary data.</text>
</comment>
<evidence type="ECO:0000313" key="2">
    <source>
        <dbReference type="EMBL" id="PVU91024.1"/>
    </source>
</evidence>
<dbReference type="EMBL" id="MBFR01000224">
    <property type="protein sequence ID" value="PVU91024.1"/>
    <property type="molecule type" value="Genomic_DNA"/>
</dbReference>
<evidence type="ECO:0000313" key="3">
    <source>
        <dbReference type="Proteomes" id="UP000245383"/>
    </source>
</evidence>
<accession>A0A2T9YFH4</accession>
<gene>
    <name evidence="2" type="ORF">BB561_004597</name>
</gene>
<dbReference type="Proteomes" id="UP000245383">
    <property type="component" value="Unassembled WGS sequence"/>
</dbReference>
<keyword evidence="3" id="KW-1185">Reference proteome</keyword>